<dbReference type="EMBL" id="HE573022">
    <property type="protein sequence ID" value="CCC48277.1"/>
    <property type="molecule type" value="Genomic_DNA"/>
</dbReference>
<feature type="region of interest" description="Disordered" evidence="2">
    <location>
        <begin position="1396"/>
        <end position="1446"/>
    </location>
</feature>
<feature type="compositionally biased region" description="Basic and acidic residues" evidence="2">
    <location>
        <begin position="991"/>
        <end position="1005"/>
    </location>
</feature>
<sequence>MTDFSREAAKLLRATEDALCCRRPAAASLFLGKVDAGGWSVGVGNSDVRRTTHADARAVAEGMWHCDGGAFHTVQDGGGSCGAGGGGIMECVLELQRQLRVTMKEVSDLRSELTVERESRSTSLSALARRWKEEVLIEVRTVDHQSRRAVDELSVLLQQQQKEESTARSLLQQRVEDLLRNSKAKDRSNFDTQEQLREEMEAMRQRLETAMSECALLRVECTQQLEKERSALSQRLDSELLRYVDMRNDDKRERETLKQHLKTDIESFGKHVQELVDRSWSRHAAAAQRALQDPIDAVVKQVAQHAECVTAMDGKVQDCVATCRAELRLQTATLQERVAATEASAAVVLSRVERAERKADSAQEAVCRVDASANVVRDVAERASAAAQRVVRRKIVRILIHKSQLREEMEAMRQRLETAMSECALLRVECTQQLEKERSALSQRLDSELLRYVDMRNDDKRERETLKQHLKTDIESFGKHVQELVDRSWSRHAAAAQRALQDPIDAVVKQVAQHAECVTAMDGKVQDCVATCRAELRLQTATLQERVAATEASAAVVLSRVERAERKADSAQEAVCRVDASANVVRDVAERASAAAQRAAIIAQRAEDAMQDRDARVAQLEAHLSAVSTSEKLRTELEGVRRVAQRAESSVDAMRHFYEHDSQKQEGVQRQIELMSERVSNCEQHHQRLRAVVDGIADGRVPQLQQRLAIIEEAREGLALAAAKGEDAVREQQQHMHTLEANLRTLGERLEQLRRETNGSSQAMAARVEAVGEAALRCETSSAMARSEVERMDRRVCQLEGQSSRLAADHVTLQGVAEDNAKSTASLSTQLQQQQRLWLEQREARREAEASVMVAVGAGDTRNVEIGGVVQQQQQFARELQAYRAKIDSLSNSLSAIDETLDHRLKDFAILQDLNAVRRSVKALESELRVVSSSAQQQQLYEDVNDNYELRLKKLEVEHRSQQQVLKEIKMFMKECRDDVHLRGQPLQPVDDGRKSVKAESKTSEESVAYGSEVTNISAHGPPKQVREVQSPATEIRAVDTRDETVRPVGKVEDYIPQDNGKEVKDTTAVFGDVFVSRREPDRQLQVEEKKNFSEQMQGGKVDSETFDYKSVATETIESEWDSYNHEETPQKSSQRSKRHPLSSPMPGDDSVEADDGKRDPKPELASGTSTIVSFHVPASSKSGSSSDEVSPLAAEVTDEKLPFIQVTPLTATAAEAPQDNTAVKKESTEQREAVFTNRQRSVMHPPSESSSSSEEENGAQFSFRSKNQSEQRVSAKVINVQATNMSSGSFSDTPAPLNAAGEKKVDLESTTVTESIREAPKRTSAWYDDWDDDTESEVAAPAEEAKGDGVPSAQDEKSDESTDKPTAQRQIANEGKREGHEWEAYTTQCRQFVHGGDMDDVVPSVPRHGVSTSSGSSHKSKEALAPQPTAVKQFTSFDDTTSDED</sequence>
<feature type="coiled-coil region" evidence="1">
    <location>
        <begin position="190"/>
        <end position="220"/>
    </location>
</feature>
<dbReference type="VEuPathDB" id="TriTrypDB:TvY486_0600680"/>
<proteinExistence type="predicted"/>
<feature type="coiled-coil region" evidence="1">
    <location>
        <begin position="938"/>
        <end position="965"/>
    </location>
</feature>
<feature type="coiled-coil region" evidence="1">
    <location>
        <begin position="603"/>
        <end position="650"/>
    </location>
</feature>
<name>G0TWD9_TRYVY</name>
<feature type="region of interest" description="Disordered" evidence="2">
    <location>
        <begin position="1120"/>
        <end position="1384"/>
    </location>
</feature>
<feature type="compositionally biased region" description="Basic and acidic residues" evidence="2">
    <location>
        <begin position="1355"/>
        <end position="1364"/>
    </location>
</feature>
<feature type="compositionally biased region" description="Basic and acidic residues" evidence="2">
    <location>
        <begin position="1223"/>
        <end position="1233"/>
    </location>
</feature>
<gene>
    <name evidence="3" type="ORF">TVY486_0600680</name>
</gene>
<feature type="compositionally biased region" description="Basic and acidic residues" evidence="2">
    <location>
        <begin position="1082"/>
        <end position="1093"/>
    </location>
</feature>
<feature type="region of interest" description="Disordered" evidence="2">
    <location>
        <begin position="1082"/>
        <end position="1107"/>
    </location>
</feature>
<organism evidence="3">
    <name type="scientific">Trypanosoma vivax (strain Y486)</name>
    <dbReference type="NCBI Taxonomy" id="1055687"/>
    <lineage>
        <taxon>Eukaryota</taxon>
        <taxon>Discoba</taxon>
        <taxon>Euglenozoa</taxon>
        <taxon>Kinetoplastea</taxon>
        <taxon>Metakinetoplastina</taxon>
        <taxon>Trypanosomatida</taxon>
        <taxon>Trypanosomatidae</taxon>
        <taxon>Trypanosoma</taxon>
        <taxon>Duttonella</taxon>
    </lineage>
</organism>
<feature type="region of interest" description="Disordered" evidence="2">
    <location>
        <begin position="983"/>
        <end position="1010"/>
    </location>
</feature>
<protein>
    <submittedName>
        <fullName evidence="3">Uncharacterized protein</fullName>
    </submittedName>
</protein>
<feature type="compositionally biased region" description="Polar residues" evidence="2">
    <location>
        <begin position="1260"/>
        <end position="1273"/>
    </location>
</feature>
<evidence type="ECO:0000313" key="3">
    <source>
        <dbReference type="EMBL" id="CCC48277.1"/>
    </source>
</evidence>
<reference evidence="3" key="1">
    <citation type="journal article" date="2012" name="Proc. Natl. Acad. Sci. U.S.A.">
        <title>Antigenic diversity is generated by distinct evolutionary mechanisms in African trypanosome species.</title>
        <authorList>
            <person name="Jackson A.P."/>
            <person name="Berry A."/>
            <person name="Aslett M."/>
            <person name="Allison H.C."/>
            <person name="Burton P."/>
            <person name="Vavrova-Anderson J."/>
            <person name="Brown R."/>
            <person name="Browne H."/>
            <person name="Corton N."/>
            <person name="Hauser H."/>
            <person name="Gamble J."/>
            <person name="Gilderthorp R."/>
            <person name="Marcello L."/>
            <person name="McQuillan J."/>
            <person name="Otto T.D."/>
            <person name="Quail M.A."/>
            <person name="Sanders M.J."/>
            <person name="van Tonder A."/>
            <person name="Ginger M.L."/>
            <person name="Field M.C."/>
            <person name="Barry J.D."/>
            <person name="Hertz-Fowler C."/>
            <person name="Berriman M."/>
        </authorList>
    </citation>
    <scope>NUCLEOTIDE SEQUENCE</scope>
    <source>
        <strain evidence="3">Y486</strain>
    </source>
</reference>
<feature type="compositionally biased region" description="Polar residues" evidence="2">
    <location>
        <begin position="1281"/>
        <end position="1293"/>
    </location>
</feature>
<feature type="compositionally biased region" description="Low complexity" evidence="2">
    <location>
        <begin position="1409"/>
        <end position="1418"/>
    </location>
</feature>
<accession>G0TWD9</accession>
<evidence type="ECO:0000256" key="2">
    <source>
        <dbReference type="SAM" id="MobiDB-lite"/>
    </source>
</evidence>
<feature type="compositionally biased region" description="Low complexity" evidence="2">
    <location>
        <begin position="1180"/>
        <end position="1191"/>
    </location>
</feature>
<feature type="coiled-coil region" evidence="1">
    <location>
        <begin position="729"/>
        <end position="756"/>
    </location>
</feature>
<evidence type="ECO:0000256" key="1">
    <source>
        <dbReference type="SAM" id="Coils"/>
    </source>
</evidence>
<feature type="coiled-coil region" evidence="1">
    <location>
        <begin position="402"/>
        <end position="429"/>
    </location>
</feature>
<keyword evidence="1" id="KW-0175">Coiled coil</keyword>
<feature type="compositionally biased region" description="Basic and acidic residues" evidence="2">
    <location>
        <begin position="1375"/>
        <end position="1384"/>
    </location>
</feature>